<evidence type="ECO:0000256" key="1">
    <source>
        <dbReference type="ARBA" id="ARBA00010643"/>
    </source>
</evidence>
<dbReference type="NCBIfam" id="TIGR01958">
    <property type="entry name" value="nuoE_fam"/>
    <property type="match status" value="1"/>
</dbReference>
<sequence>MLKLIDMEPTTSPKKLQFSPAGQAEIKRLFTHYPEDRSKSAMLPILHIAQAEFGGWVSPEVQDLVAETLNIKPIEVYEVASFYTMYNLKPVGKHVLEVCRTGPCMLRGSDELTEHLERITGAKMGETSPDGVFTLKEVECLAACGFAPIVQVREKYYEQLHTPEAVDAMLNELRNLVHRPILSWEENGLPNSVQDN</sequence>
<evidence type="ECO:0000313" key="8">
    <source>
        <dbReference type="Proteomes" id="UP000637774"/>
    </source>
</evidence>
<evidence type="ECO:0000256" key="4">
    <source>
        <dbReference type="ARBA" id="ARBA00023004"/>
    </source>
</evidence>
<accession>A0ABQ2A7B9</accession>
<dbReference type="InterPro" id="IPR042128">
    <property type="entry name" value="NuoE_dom"/>
</dbReference>
<comment type="similarity">
    <text evidence="1">Belongs to the complex I 24 kDa subunit family.</text>
</comment>
<dbReference type="InterPro" id="IPR002023">
    <property type="entry name" value="NuoE-like"/>
</dbReference>
<gene>
    <name evidence="7" type="primary">nuoE</name>
    <name evidence="7" type="ORF">GCM10011495_20960</name>
</gene>
<protein>
    <submittedName>
        <fullName evidence="7">NADH dehydrogenase subunit E</fullName>
    </submittedName>
</protein>
<name>A0ABQ2A7B9_9BACT</name>
<reference evidence="8" key="1">
    <citation type="journal article" date="2019" name="Int. J. Syst. Evol. Microbiol.">
        <title>The Global Catalogue of Microorganisms (GCM) 10K type strain sequencing project: providing services to taxonomists for standard genome sequencing and annotation.</title>
        <authorList>
            <consortium name="The Broad Institute Genomics Platform"/>
            <consortium name="The Broad Institute Genome Sequencing Center for Infectious Disease"/>
            <person name="Wu L."/>
            <person name="Ma J."/>
        </authorList>
    </citation>
    <scope>NUCLEOTIDE SEQUENCE [LARGE SCALE GENOMIC DNA]</scope>
    <source>
        <strain evidence="8">CGMCC 1.14966</strain>
    </source>
</reference>
<evidence type="ECO:0000256" key="6">
    <source>
        <dbReference type="ARBA" id="ARBA00034078"/>
    </source>
</evidence>
<dbReference type="SUPFAM" id="SSF52833">
    <property type="entry name" value="Thioredoxin-like"/>
    <property type="match status" value="1"/>
</dbReference>
<dbReference type="InterPro" id="IPR041921">
    <property type="entry name" value="NuoE_N"/>
</dbReference>
<comment type="caution">
    <text evidence="7">The sequence shown here is derived from an EMBL/GenBank/DDBJ whole genome shotgun (WGS) entry which is preliminary data.</text>
</comment>
<dbReference type="PIRSF" id="PIRSF000216">
    <property type="entry name" value="NADH_DH_24kDa"/>
    <property type="match status" value="1"/>
</dbReference>
<keyword evidence="3" id="KW-0479">Metal-binding</keyword>
<dbReference type="PANTHER" id="PTHR10371">
    <property type="entry name" value="NADH DEHYDROGENASE UBIQUINONE FLAVOPROTEIN 2, MITOCHONDRIAL"/>
    <property type="match status" value="1"/>
</dbReference>
<dbReference type="Pfam" id="PF01257">
    <property type="entry name" value="2Fe-2S_thioredx"/>
    <property type="match status" value="1"/>
</dbReference>
<dbReference type="PANTHER" id="PTHR10371:SF3">
    <property type="entry name" value="NADH DEHYDROGENASE [UBIQUINONE] FLAVOPROTEIN 2, MITOCHONDRIAL"/>
    <property type="match status" value="1"/>
</dbReference>
<dbReference type="PROSITE" id="PS01099">
    <property type="entry name" value="COMPLEX1_24K"/>
    <property type="match status" value="1"/>
</dbReference>
<keyword evidence="2" id="KW-0001">2Fe-2S</keyword>
<organism evidence="7 8">
    <name type="scientific">Hymenobacter frigidus</name>
    <dbReference type="NCBI Taxonomy" id="1524095"/>
    <lineage>
        <taxon>Bacteria</taxon>
        <taxon>Pseudomonadati</taxon>
        <taxon>Bacteroidota</taxon>
        <taxon>Cytophagia</taxon>
        <taxon>Cytophagales</taxon>
        <taxon>Hymenobacteraceae</taxon>
        <taxon>Hymenobacter</taxon>
    </lineage>
</organism>
<dbReference type="EMBL" id="BMGY01000017">
    <property type="protein sequence ID" value="GGH85824.1"/>
    <property type="molecule type" value="Genomic_DNA"/>
</dbReference>
<dbReference type="CDD" id="cd03064">
    <property type="entry name" value="TRX_Fd_NuoE"/>
    <property type="match status" value="1"/>
</dbReference>
<keyword evidence="8" id="KW-1185">Reference proteome</keyword>
<proteinExistence type="inferred from homology"/>
<dbReference type="Proteomes" id="UP000637774">
    <property type="component" value="Unassembled WGS sequence"/>
</dbReference>
<evidence type="ECO:0000256" key="3">
    <source>
        <dbReference type="ARBA" id="ARBA00022723"/>
    </source>
</evidence>
<evidence type="ECO:0000256" key="2">
    <source>
        <dbReference type="ARBA" id="ARBA00022714"/>
    </source>
</evidence>
<dbReference type="InterPro" id="IPR036249">
    <property type="entry name" value="Thioredoxin-like_sf"/>
</dbReference>
<dbReference type="Gene3D" id="3.40.30.10">
    <property type="entry name" value="Glutaredoxin"/>
    <property type="match status" value="1"/>
</dbReference>
<comment type="cofactor">
    <cofactor evidence="6">
        <name>[2Fe-2S] cluster</name>
        <dbReference type="ChEBI" id="CHEBI:190135"/>
    </cofactor>
</comment>
<keyword evidence="4" id="KW-0408">Iron</keyword>
<keyword evidence="5" id="KW-0411">Iron-sulfur</keyword>
<dbReference type="Gene3D" id="1.10.10.1590">
    <property type="entry name" value="NADH-quinone oxidoreductase subunit E"/>
    <property type="match status" value="1"/>
</dbReference>
<evidence type="ECO:0000256" key="5">
    <source>
        <dbReference type="ARBA" id="ARBA00023014"/>
    </source>
</evidence>
<evidence type="ECO:0000313" key="7">
    <source>
        <dbReference type="EMBL" id="GGH85824.1"/>
    </source>
</evidence>